<feature type="compositionally biased region" description="Acidic residues" evidence="1">
    <location>
        <begin position="655"/>
        <end position="665"/>
    </location>
</feature>
<feature type="compositionally biased region" description="Polar residues" evidence="1">
    <location>
        <begin position="260"/>
        <end position="269"/>
    </location>
</feature>
<dbReference type="AlphaFoldDB" id="A0A6J0JZ59"/>
<evidence type="ECO:0000313" key="3">
    <source>
        <dbReference type="RefSeq" id="XP_018440436.2"/>
    </source>
</evidence>
<feature type="region of interest" description="Disordered" evidence="1">
    <location>
        <begin position="736"/>
        <end position="770"/>
    </location>
</feature>
<dbReference type="PANTHER" id="PTHR34361:SF8">
    <property type="entry name" value="(RAPE) HYPOTHETICAL PROTEIN"/>
    <property type="match status" value="1"/>
</dbReference>
<evidence type="ECO:0000256" key="1">
    <source>
        <dbReference type="SAM" id="MobiDB-lite"/>
    </source>
</evidence>
<feature type="region of interest" description="Disordered" evidence="1">
    <location>
        <begin position="649"/>
        <end position="675"/>
    </location>
</feature>
<accession>A0A6J0JZ59</accession>
<sequence>MADEFVEYGGYAGVVHPYWLWPPYQQHPSVSTPPFLATPSSYDHPMNIPHVSYLHPSPSYGDNSRSPTPPPSSSQPVAGGNHLGHGGEDSCSSSPGGGYYPSMETSSSSGVVYCPPMERQRVPPYSSATVSSLADMLIRNSQEPFYLPVPPSGVCATTSSSTYAFDLNSGTHESVDAAVSAPPYLRVPSMHITQGFFGGNRPTGIRLGDGRSFRDNVSSHFPEYIQFGASVEPVLGYGDATGHVTVKALSENPALRDGTGSRTPRSSHPLQFDAKSSLYHKATALVADSENGSSLKNAIGDLNFDEQHESRNHCVVSSEGPSAPTMGSGAMKADNRNAAQSAVSYGAHSEGCANKSTGQSLVCDQGDFTCPDSSTRVSSVVNAMHNLSEVLVYECFSNRRSLLKPEQLEKIVENLTRCLKKITGDKTIASVPTQAIHESCPNVVDLNEAPNVVAEDSQGFDVKPQDSFGFKVKESVDKDKNEMTQSIKNTLASNFPDGEENHPQTLLYKNLWLETEAALCSTAYLARYHRIKNWAGNLKLQNRETSADASTFKQEPSLNPPKSVSIINKVEQETAEPLIKDGSTFGNNVVAMSHDAPQSSRFNTAPVDAVLSQMKQESPASTTEENHDDVIERFQILKHQETMRKLKSQETYSETMDEQEEDNPDASEMATIGRSSHMSDVMGRFQMLKRREAEQVQKPLNSVVDFDSDWDSEFESDSDSDQRCDYLLSDSMMTTGGNSQIETCANTEPSADGKGYESPTSDWEHVLKDD</sequence>
<organism evidence="2 3">
    <name type="scientific">Raphanus sativus</name>
    <name type="common">Radish</name>
    <name type="synonym">Raphanus raphanistrum var. sativus</name>
    <dbReference type="NCBI Taxonomy" id="3726"/>
    <lineage>
        <taxon>Eukaryota</taxon>
        <taxon>Viridiplantae</taxon>
        <taxon>Streptophyta</taxon>
        <taxon>Embryophyta</taxon>
        <taxon>Tracheophyta</taxon>
        <taxon>Spermatophyta</taxon>
        <taxon>Magnoliopsida</taxon>
        <taxon>eudicotyledons</taxon>
        <taxon>Gunneridae</taxon>
        <taxon>Pentapetalae</taxon>
        <taxon>rosids</taxon>
        <taxon>malvids</taxon>
        <taxon>Brassicales</taxon>
        <taxon>Brassicaceae</taxon>
        <taxon>Brassiceae</taxon>
        <taxon>Raphanus</taxon>
    </lineage>
</organism>
<feature type="region of interest" description="Disordered" evidence="1">
    <location>
        <begin position="53"/>
        <end position="100"/>
    </location>
</feature>
<keyword evidence="2" id="KW-1185">Reference proteome</keyword>
<dbReference type="Proteomes" id="UP000504610">
    <property type="component" value="Chromosome 6"/>
</dbReference>
<dbReference type="KEGG" id="rsz:108812625"/>
<reference evidence="3" key="2">
    <citation type="submission" date="2025-08" db="UniProtKB">
        <authorList>
            <consortium name="RefSeq"/>
        </authorList>
    </citation>
    <scope>IDENTIFICATION</scope>
    <source>
        <tissue evidence="3">Leaf</tissue>
    </source>
</reference>
<feature type="compositionally biased region" description="Polar residues" evidence="1">
    <location>
        <begin position="736"/>
        <end position="749"/>
    </location>
</feature>
<name>A0A6J0JZ59_RAPSA</name>
<proteinExistence type="predicted"/>
<dbReference type="PANTHER" id="PTHR34361">
    <property type="entry name" value="OS08G0157800 PROTEIN"/>
    <property type="match status" value="1"/>
</dbReference>
<feature type="region of interest" description="Disordered" evidence="1">
    <location>
        <begin position="251"/>
        <end position="270"/>
    </location>
</feature>
<dbReference type="GeneID" id="108812625"/>
<gene>
    <name evidence="3" type="primary">LOC108812625</name>
</gene>
<dbReference type="OrthoDB" id="611935at2759"/>
<protein>
    <submittedName>
        <fullName evidence="3">Uncharacterized protein LOC108812625 isoform X1</fullName>
    </submittedName>
</protein>
<evidence type="ECO:0000313" key="2">
    <source>
        <dbReference type="Proteomes" id="UP000504610"/>
    </source>
</evidence>
<reference evidence="2" key="1">
    <citation type="journal article" date="2019" name="Database">
        <title>The radish genome database (RadishGD): an integrated information resource for radish genomics.</title>
        <authorList>
            <person name="Yu H.J."/>
            <person name="Baek S."/>
            <person name="Lee Y.J."/>
            <person name="Cho A."/>
            <person name="Mun J.H."/>
        </authorList>
    </citation>
    <scope>NUCLEOTIDE SEQUENCE [LARGE SCALE GENOMIC DNA]</scope>
    <source>
        <strain evidence="2">cv. WK10039</strain>
    </source>
</reference>
<dbReference type="RefSeq" id="XP_018440436.2">
    <property type="nucleotide sequence ID" value="XM_018584934.2"/>
</dbReference>